<dbReference type="Gene3D" id="3.40.50.150">
    <property type="entry name" value="Vaccinia Virus protein VP39"/>
    <property type="match status" value="1"/>
</dbReference>
<dbReference type="GO" id="GO:0005737">
    <property type="term" value="C:cytoplasm"/>
    <property type="evidence" value="ECO:0007669"/>
    <property type="project" value="TreeGrafter"/>
</dbReference>
<dbReference type="InterPro" id="IPR002941">
    <property type="entry name" value="DNA_methylase_N4/N6"/>
</dbReference>
<name>X1LRH8_9ZZZZ</name>
<dbReference type="GO" id="GO:0003677">
    <property type="term" value="F:DNA binding"/>
    <property type="evidence" value="ECO:0007669"/>
    <property type="project" value="InterPro"/>
</dbReference>
<sequence length="336" mass="38544">KENFVTEVIWQKFTPHGEKGKNEAAKVHDMILLYSKTDNFVYNTIYRPYREYYLKRARKDPDGRLWVDQNLGKLSEDKIGQLRREGRLFVTKAGKLRRKQFIDEMSGEILGDVWTDIERINSQALERNGFPTQKPEALLDRIIRASSGEGDLVADFFCGSGTTLAMAEKLGRRWIGCDLGRFALHTTRKRLLDIPDCQPFEILNLGKYERKYWQMNGISGRHKDSQKAIFEYLAFIVELYHAEPVIGFSHLHGRKAGRMVHVGATDAPVTLSEIIEALEECSANKLTALDVLGWEWEMGLHDVVGNEARRRGIDLRLLNIPREVMDKRAVEAGDVH</sequence>
<feature type="non-terminal residue" evidence="4">
    <location>
        <position position="336"/>
    </location>
</feature>
<feature type="domain" description="DNA methylase N-4/N-6" evidence="3">
    <location>
        <begin position="3"/>
        <end position="185"/>
    </location>
</feature>
<organism evidence="4">
    <name type="scientific">marine sediment metagenome</name>
    <dbReference type="NCBI Taxonomy" id="412755"/>
    <lineage>
        <taxon>unclassified sequences</taxon>
        <taxon>metagenomes</taxon>
        <taxon>ecological metagenomes</taxon>
    </lineage>
</organism>
<comment type="caution">
    <text evidence="4">The sequence shown here is derived from an EMBL/GenBank/DDBJ whole genome shotgun (WGS) entry which is preliminary data.</text>
</comment>
<feature type="non-terminal residue" evidence="4">
    <location>
        <position position="1"/>
    </location>
</feature>
<dbReference type="InterPro" id="IPR029063">
    <property type="entry name" value="SAM-dependent_MTases_sf"/>
</dbReference>
<dbReference type="PANTHER" id="PTHR13370">
    <property type="entry name" value="RNA METHYLASE-RELATED"/>
    <property type="match status" value="1"/>
</dbReference>
<proteinExistence type="predicted"/>
<dbReference type="InterPro" id="IPR001091">
    <property type="entry name" value="RM_Methyltransferase"/>
</dbReference>
<evidence type="ECO:0000259" key="3">
    <source>
        <dbReference type="Pfam" id="PF01555"/>
    </source>
</evidence>
<dbReference type="AlphaFoldDB" id="X1LRH8"/>
<keyword evidence="2" id="KW-0808">Transferase</keyword>
<protein>
    <recommendedName>
        <fullName evidence="3">DNA methylase N-4/N-6 domain-containing protein</fullName>
    </recommendedName>
</protein>
<evidence type="ECO:0000256" key="2">
    <source>
        <dbReference type="ARBA" id="ARBA00022679"/>
    </source>
</evidence>
<dbReference type="SUPFAM" id="SSF53335">
    <property type="entry name" value="S-adenosyl-L-methionine-dependent methyltransferases"/>
    <property type="match status" value="1"/>
</dbReference>
<dbReference type="PANTHER" id="PTHR13370:SF24">
    <property type="entry name" value="TYPE III RESTRICTION-MODIFICATION ENZYME STYLTI MOD SUBUNIT"/>
    <property type="match status" value="1"/>
</dbReference>
<evidence type="ECO:0000256" key="1">
    <source>
        <dbReference type="ARBA" id="ARBA00022603"/>
    </source>
</evidence>
<dbReference type="GO" id="GO:0008170">
    <property type="term" value="F:N-methyltransferase activity"/>
    <property type="evidence" value="ECO:0007669"/>
    <property type="project" value="InterPro"/>
</dbReference>
<keyword evidence="1" id="KW-0489">Methyltransferase</keyword>
<reference evidence="4" key="1">
    <citation type="journal article" date="2014" name="Front. Microbiol.">
        <title>High frequency of phylogenetically diverse reductive dehalogenase-homologous genes in deep subseafloor sedimentary metagenomes.</title>
        <authorList>
            <person name="Kawai M."/>
            <person name="Futagami T."/>
            <person name="Toyoda A."/>
            <person name="Takaki Y."/>
            <person name="Nishi S."/>
            <person name="Hori S."/>
            <person name="Arai W."/>
            <person name="Tsubouchi T."/>
            <person name="Morono Y."/>
            <person name="Uchiyama I."/>
            <person name="Ito T."/>
            <person name="Fujiyama A."/>
            <person name="Inagaki F."/>
            <person name="Takami H."/>
        </authorList>
    </citation>
    <scope>NUCLEOTIDE SEQUENCE</scope>
    <source>
        <strain evidence="4">Expedition CK06-06</strain>
    </source>
</reference>
<dbReference type="GO" id="GO:0032259">
    <property type="term" value="P:methylation"/>
    <property type="evidence" value="ECO:0007669"/>
    <property type="project" value="UniProtKB-KW"/>
</dbReference>
<accession>X1LRH8</accession>
<gene>
    <name evidence="4" type="ORF">S06H3_17584</name>
</gene>
<dbReference type="PRINTS" id="PR00508">
    <property type="entry name" value="S21N4MTFRASE"/>
</dbReference>
<evidence type="ECO:0000313" key="4">
    <source>
        <dbReference type="EMBL" id="GAI08426.1"/>
    </source>
</evidence>
<dbReference type="Pfam" id="PF01555">
    <property type="entry name" value="N6_N4_Mtase"/>
    <property type="match status" value="1"/>
</dbReference>
<dbReference type="EMBL" id="BARV01008803">
    <property type="protein sequence ID" value="GAI08426.1"/>
    <property type="molecule type" value="Genomic_DNA"/>
</dbReference>